<keyword evidence="2" id="KW-1133">Transmembrane helix</keyword>
<dbReference type="SUPFAM" id="SSF158791">
    <property type="entry name" value="MgtE N-terminal domain-like"/>
    <property type="match status" value="1"/>
</dbReference>
<protein>
    <submittedName>
        <fullName evidence="4">MgtE protein</fullName>
    </submittedName>
</protein>
<dbReference type="EMBL" id="CP133461">
    <property type="protein sequence ID" value="WMV77409.1"/>
    <property type="molecule type" value="Genomic_DNA"/>
</dbReference>
<dbReference type="Gene3D" id="1.25.60.10">
    <property type="entry name" value="MgtE N-terminal domain-like"/>
    <property type="match status" value="1"/>
</dbReference>
<feature type="transmembrane region" description="Helical" evidence="2">
    <location>
        <begin position="15"/>
        <end position="37"/>
    </location>
</feature>
<feature type="coiled-coil region" evidence="1">
    <location>
        <begin position="68"/>
        <end position="109"/>
    </location>
</feature>
<feature type="domain" description="Magnesium transporter MgtE intracellular" evidence="3">
    <location>
        <begin position="135"/>
        <end position="193"/>
    </location>
</feature>
<dbReference type="InterPro" id="IPR038076">
    <property type="entry name" value="MgtE_N_sf"/>
</dbReference>
<dbReference type="RefSeq" id="WP_081157095.1">
    <property type="nucleotide sequence ID" value="NZ_CP017690.1"/>
</dbReference>
<accession>A0ABY9QEU2</accession>
<keyword evidence="5" id="KW-1185">Reference proteome</keyword>
<sequence>MTSSKVQQEEKPNRWQWILFVIVIPSLFAAFFLLLIIKVAGIDVAAETKQWTANVPLISEWIDWKKKERALEKTIATQQQTIEQQQETIARQKKQIRQLQNELTVKEHEIARLSAPDEEPNEQANHAATPTVTADDIAAMYGAMSEKQAAAILAELPNREALDVLSRLEGDKAAAILEQMPIEQAANLLSSLSKWETGEEVVE</sequence>
<evidence type="ECO:0000313" key="4">
    <source>
        <dbReference type="EMBL" id="WMV77409.1"/>
    </source>
</evidence>
<evidence type="ECO:0000259" key="3">
    <source>
        <dbReference type="Pfam" id="PF03448"/>
    </source>
</evidence>
<name>A0ABY9QEU2_GEOTD</name>
<evidence type="ECO:0000256" key="1">
    <source>
        <dbReference type="SAM" id="Coils"/>
    </source>
</evidence>
<dbReference type="Pfam" id="PF03448">
    <property type="entry name" value="MgtE_N"/>
    <property type="match status" value="1"/>
</dbReference>
<gene>
    <name evidence="4" type="ORF">HSX42_06520</name>
</gene>
<organism evidence="4 5">
    <name type="scientific">Geobacillus thermodenitrificans</name>
    <dbReference type="NCBI Taxonomy" id="33940"/>
    <lineage>
        <taxon>Bacteria</taxon>
        <taxon>Bacillati</taxon>
        <taxon>Bacillota</taxon>
        <taxon>Bacilli</taxon>
        <taxon>Bacillales</taxon>
        <taxon>Anoxybacillaceae</taxon>
        <taxon>Geobacillus</taxon>
    </lineage>
</organism>
<keyword evidence="2" id="KW-0472">Membrane</keyword>
<dbReference type="Proteomes" id="UP001297580">
    <property type="component" value="Chromosome"/>
</dbReference>
<dbReference type="InterPro" id="IPR006668">
    <property type="entry name" value="Mg_transptr_MgtE_intracell_dom"/>
</dbReference>
<reference evidence="4 5" key="1">
    <citation type="submission" date="2023-08" db="EMBL/GenBank/DDBJ databases">
        <title>Complete genome sequence of Geobacillus thermodenitrificans K1041, a genetically tractable strain representative of the genus Geobacillus.</title>
        <authorList>
            <person name="Kani S."/>
            <person name="Suzuki H."/>
        </authorList>
    </citation>
    <scope>NUCLEOTIDE SEQUENCE [LARGE SCALE GENOMIC DNA]</scope>
    <source>
        <strain evidence="4 5">K1041</strain>
    </source>
</reference>
<keyword evidence="2" id="KW-0812">Transmembrane</keyword>
<evidence type="ECO:0000256" key="2">
    <source>
        <dbReference type="SAM" id="Phobius"/>
    </source>
</evidence>
<keyword evidence="1" id="KW-0175">Coiled coil</keyword>
<proteinExistence type="predicted"/>
<evidence type="ECO:0000313" key="5">
    <source>
        <dbReference type="Proteomes" id="UP001297580"/>
    </source>
</evidence>